<dbReference type="SUPFAM" id="SSF53067">
    <property type="entry name" value="Actin-like ATPase domain"/>
    <property type="match status" value="2"/>
</dbReference>
<evidence type="ECO:0000259" key="5">
    <source>
        <dbReference type="Pfam" id="PF02782"/>
    </source>
</evidence>
<dbReference type="GO" id="GO:0005975">
    <property type="term" value="P:carbohydrate metabolic process"/>
    <property type="evidence" value="ECO:0007669"/>
    <property type="project" value="InterPro"/>
</dbReference>
<sequence>MDLDIGAIRDAIENGRASLGIELGSTRIKAVLIGEDHVPLATGGYDWENRFEDRIWTYRLEEVKKGLTGCYRSLAEDVKNTYGVELTVLSSLGISGMMHGYLVFDKWGKQLAPFRTWRNTITGEASARLTETFDYPIPQRWSIAHLYQSMLDQEDHVKDIGFLTTLSGYVHWILTGQKVLGIGDASGMFPMDIKTRDYNRRMLGQFNQLAADAGYSWRLADILPKVLTAGEQAGVLTAEGAGLLDPSGRLKQGIPLCPPEGDAGTGMTATNSVKPRTGNVSAGTSVFSMIVLEKELAHVYKEIDLVTTPAGDLVAMVHCNNCTSDLNAWVSLFGEFLDSMGFKAEAGQIFSVLYHLALTGDKDCGGLLSYGYLAGEHITGFDEGRPLFVRMPDSRFNLANFIRVHLFTSLGALKTGMDILFKKEGVKLDLLFGHGGLFKTKGVGQSVMAAAMNVPVSVMDTAGEGGAWGIALLASYMIYREEGETLEHYLENRVFSGESGNQVMPDARDTAGFEEFMERYTRGLAVERAAVEVMKPFPVSGTRLNPIDRIK</sequence>
<proteinExistence type="inferred from homology"/>
<name>D9R1B1_LACSW</name>
<organism evidence="6 7">
    <name type="scientific">Lacrimispora saccharolytica (strain ATCC 35040 / DSM 2544 / NRCC 2533 / WM1)</name>
    <name type="common">Clostridium saccharolyticum</name>
    <dbReference type="NCBI Taxonomy" id="610130"/>
    <lineage>
        <taxon>Bacteria</taxon>
        <taxon>Bacillati</taxon>
        <taxon>Bacillota</taxon>
        <taxon>Clostridia</taxon>
        <taxon>Lachnospirales</taxon>
        <taxon>Lachnospiraceae</taxon>
        <taxon>Lacrimispora</taxon>
    </lineage>
</organism>
<evidence type="ECO:0000259" key="4">
    <source>
        <dbReference type="Pfam" id="PF00370"/>
    </source>
</evidence>
<dbReference type="PANTHER" id="PTHR43095:SF5">
    <property type="entry name" value="XYLULOSE KINASE"/>
    <property type="match status" value="1"/>
</dbReference>
<evidence type="ECO:0000256" key="2">
    <source>
        <dbReference type="ARBA" id="ARBA00022679"/>
    </source>
</evidence>
<dbReference type="GO" id="GO:0016301">
    <property type="term" value="F:kinase activity"/>
    <property type="evidence" value="ECO:0007669"/>
    <property type="project" value="UniProtKB-KW"/>
</dbReference>
<dbReference type="InterPro" id="IPR018485">
    <property type="entry name" value="FGGY_C"/>
</dbReference>
<dbReference type="CDD" id="cd07809">
    <property type="entry name" value="ASKHA_NBD_FGGY_BaXK-like"/>
    <property type="match status" value="1"/>
</dbReference>
<dbReference type="InterPro" id="IPR050406">
    <property type="entry name" value="FGGY_Carb_Kinase"/>
</dbReference>
<evidence type="ECO:0000313" key="6">
    <source>
        <dbReference type="EMBL" id="ADL04658.1"/>
    </source>
</evidence>
<dbReference type="InterPro" id="IPR043129">
    <property type="entry name" value="ATPase_NBD"/>
</dbReference>
<dbReference type="KEGG" id="csh:Closa_2079"/>
<dbReference type="Pfam" id="PF02782">
    <property type="entry name" value="FGGY_C"/>
    <property type="match status" value="1"/>
</dbReference>
<dbReference type="PaxDb" id="610130-Closa_2079"/>
<feature type="domain" description="Carbohydrate kinase FGGY C-terminal" evidence="5">
    <location>
        <begin position="279"/>
        <end position="477"/>
    </location>
</feature>
<dbReference type="PANTHER" id="PTHR43095">
    <property type="entry name" value="SUGAR KINASE"/>
    <property type="match status" value="1"/>
</dbReference>
<dbReference type="eggNOG" id="COG1070">
    <property type="taxonomic scope" value="Bacteria"/>
</dbReference>
<dbReference type="Gene3D" id="3.30.420.40">
    <property type="match status" value="2"/>
</dbReference>
<gene>
    <name evidence="6" type="ordered locus">Closa_2079</name>
</gene>
<evidence type="ECO:0000313" key="7">
    <source>
        <dbReference type="Proteomes" id="UP000001662"/>
    </source>
</evidence>
<evidence type="ECO:0000256" key="3">
    <source>
        <dbReference type="ARBA" id="ARBA00022777"/>
    </source>
</evidence>
<protein>
    <submittedName>
        <fullName evidence="6">Carbohydrate kinase, FGGY-like protein</fullName>
    </submittedName>
</protein>
<feature type="domain" description="Carbohydrate kinase FGGY N-terminal" evidence="4">
    <location>
        <begin position="19"/>
        <end position="243"/>
    </location>
</feature>
<dbReference type="InterPro" id="IPR018484">
    <property type="entry name" value="FGGY_N"/>
</dbReference>
<keyword evidence="2" id="KW-0808">Transferase</keyword>
<dbReference type="Proteomes" id="UP000001662">
    <property type="component" value="Chromosome"/>
</dbReference>
<keyword evidence="3" id="KW-0418">Kinase</keyword>
<comment type="similarity">
    <text evidence="1">Belongs to the FGGY kinase family.</text>
</comment>
<dbReference type="EMBL" id="CP002109">
    <property type="protein sequence ID" value="ADL04658.1"/>
    <property type="molecule type" value="Genomic_DNA"/>
</dbReference>
<keyword evidence="7" id="KW-1185">Reference proteome</keyword>
<reference evidence="6" key="1">
    <citation type="submission" date="2010-07" db="EMBL/GenBank/DDBJ databases">
        <title>Complete sequence of Clostridium saccharolyticum WM1.</title>
        <authorList>
            <consortium name="US DOE Joint Genome Institute"/>
            <person name="Lucas S."/>
            <person name="Copeland A."/>
            <person name="Lapidus A."/>
            <person name="Cheng J.-F."/>
            <person name="Bruce D."/>
            <person name="Goodwin L."/>
            <person name="Pitluck S."/>
            <person name="Chertkov O."/>
            <person name="Detter J.C."/>
            <person name="Han C."/>
            <person name="Tapia R."/>
            <person name="Land M."/>
            <person name="Hauser L."/>
            <person name="Chang Y.-J."/>
            <person name="Jeffries C."/>
            <person name="Kyrpides N."/>
            <person name="Ivanova N."/>
            <person name="Mikhailova N."/>
            <person name="Mouttaki H."/>
            <person name="Lin L."/>
            <person name="Zhou J."/>
            <person name="Hemme C.L."/>
            <person name="Woyke T."/>
        </authorList>
    </citation>
    <scope>NUCLEOTIDE SEQUENCE [LARGE SCALE GENOMIC DNA]</scope>
    <source>
        <strain evidence="6">WM1</strain>
    </source>
</reference>
<dbReference type="Pfam" id="PF00370">
    <property type="entry name" value="FGGY_N"/>
    <property type="match status" value="1"/>
</dbReference>
<dbReference type="STRING" id="610130.Closa_2079"/>
<accession>D9R1B1</accession>
<dbReference type="AlphaFoldDB" id="D9R1B1"/>
<dbReference type="RefSeq" id="WP_013272745.1">
    <property type="nucleotide sequence ID" value="NC_014376.1"/>
</dbReference>
<evidence type="ECO:0000256" key="1">
    <source>
        <dbReference type="ARBA" id="ARBA00009156"/>
    </source>
</evidence>
<dbReference type="HOGENOM" id="CLU_509692_0_0_9"/>
<dbReference type="OrthoDB" id="9760563at2"/>